<organism evidence="1">
    <name type="scientific">Solanum lycopersicum</name>
    <name type="common">Tomato</name>
    <name type="synonym">Lycopersicon esculentum</name>
    <dbReference type="NCBI Taxonomy" id="4081"/>
    <lineage>
        <taxon>Eukaryota</taxon>
        <taxon>Viridiplantae</taxon>
        <taxon>Streptophyta</taxon>
        <taxon>Embryophyta</taxon>
        <taxon>Tracheophyta</taxon>
        <taxon>Spermatophyta</taxon>
        <taxon>Magnoliopsida</taxon>
        <taxon>eudicotyledons</taxon>
        <taxon>Gunneridae</taxon>
        <taxon>Pentapetalae</taxon>
        <taxon>asterids</taxon>
        <taxon>lamiids</taxon>
        <taxon>Solanales</taxon>
        <taxon>Solanaceae</taxon>
        <taxon>Solanoideae</taxon>
        <taxon>Solaneae</taxon>
        <taxon>Solanum</taxon>
        <taxon>Solanum subgen. Lycopersicon</taxon>
    </lineage>
</organism>
<reference evidence="1" key="2">
    <citation type="submission" date="2019-01" db="UniProtKB">
        <authorList>
            <consortium name="EnsemblPlants"/>
        </authorList>
    </citation>
    <scope>IDENTIFICATION</scope>
    <source>
        <strain evidence="1">cv. Heinz 1706</strain>
    </source>
</reference>
<proteinExistence type="predicted"/>
<dbReference type="Proteomes" id="UP000004994">
    <property type="component" value="Chromosome 7"/>
</dbReference>
<dbReference type="EnsemblPlants" id="Solyc07g041623.1.1">
    <property type="protein sequence ID" value="Solyc07g041623.1.1"/>
    <property type="gene ID" value="Solyc07g041623.1"/>
</dbReference>
<name>A0A3Q7I5L0_SOLLC</name>
<accession>A0A3Q7I5L0</accession>
<dbReference type="InParanoid" id="A0A3Q7I5L0"/>
<protein>
    <submittedName>
        <fullName evidence="1">Uncharacterized protein</fullName>
    </submittedName>
</protein>
<dbReference type="AlphaFoldDB" id="A0A3Q7I5L0"/>
<evidence type="ECO:0000313" key="2">
    <source>
        <dbReference type="Proteomes" id="UP000004994"/>
    </source>
</evidence>
<reference evidence="1" key="1">
    <citation type="journal article" date="2012" name="Nature">
        <title>The tomato genome sequence provides insights into fleshy fruit evolution.</title>
        <authorList>
            <consortium name="Tomato Genome Consortium"/>
        </authorList>
    </citation>
    <scope>NUCLEOTIDE SEQUENCE [LARGE SCALE GENOMIC DNA]</scope>
    <source>
        <strain evidence="1">cv. Heinz 1706</strain>
    </source>
</reference>
<keyword evidence="2" id="KW-1185">Reference proteome</keyword>
<sequence length="134" mass="15563">FDAFRILKNRTIVGIGHSIPSNFLDDNLFDEDMIEISSKLYGLIVTNGIVTYIACDSYSKISSQLREDIGQWLLKYRRPFLLVIREGQHKKNEGKFKIFGRIELKRMSVKQVILRDEFERCIQIVTGADDNGKY</sequence>
<evidence type="ECO:0000313" key="1">
    <source>
        <dbReference type="EnsemblPlants" id="Solyc07g041623.1.1"/>
    </source>
</evidence>
<dbReference type="Gramene" id="Solyc07g041623.1.1">
    <property type="protein sequence ID" value="Solyc07g041623.1.1"/>
    <property type="gene ID" value="Solyc07g041623.1"/>
</dbReference>